<evidence type="ECO:0000259" key="8">
    <source>
        <dbReference type="Pfam" id="PF01512"/>
    </source>
</evidence>
<keyword evidence="6" id="KW-0408">Iron</keyword>
<keyword evidence="7" id="KW-0411">Iron-sulfur</keyword>
<evidence type="ECO:0000313" key="10">
    <source>
        <dbReference type="EMBL" id="SFG63462.1"/>
    </source>
</evidence>
<sequence>MNRDYKLLLKQHIGKPDSPCVQEGDWVERGERIALADGRGADLHASVSGTVIEVNSEDIVIRGKKPEHDLFRQLPPGELRERIRSAGIVGMGGAGFPTGIKLSQEISGGTVIANAAECEPILNHNVTQIEANPDEVYRGLVYAMEAVGAASGIIAIKAKHRQAIAQLEKVIRDERITVFPLRDLYPIGEERALIRDTLGILLPPEARAITANTIIINTETLSRVTQAVELGRPVLSKNITVAGRLRGGPKAQVLMDVPIGTRVGDLIEAAGGIDGDYGEIIMDGPFMGHSVTQDDVVTKTTGGIIVTMPFLQAKSPLGLLVCACSASEARMRELAKKMGAEVAGVEVCKHAVYARGSLKCRNPGVCPGQADRVLRLRKAGAGSLLIGNCSDCSNTVMSLAPKLHIPVHHVTDNAMRAMNLHLIRKLQK</sequence>
<keyword evidence="1" id="KW-0813">Transport</keyword>
<evidence type="ECO:0000256" key="4">
    <source>
        <dbReference type="ARBA" id="ARBA00022737"/>
    </source>
</evidence>
<dbReference type="GO" id="GO:0009055">
    <property type="term" value="F:electron transfer activity"/>
    <property type="evidence" value="ECO:0007669"/>
    <property type="project" value="InterPro"/>
</dbReference>
<dbReference type="GO" id="GO:0051539">
    <property type="term" value="F:4 iron, 4 sulfur cluster binding"/>
    <property type="evidence" value="ECO:0007669"/>
    <property type="project" value="UniProtKB-KW"/>
</dbReference>
<proteinExistence type="predicted"/>
<evidence type="ECO:0000256" key="5">
    <source>
        <dbReference type="ARBA" id="ARBA00022982"/>
    </source>
</evidence>
<dbReference type="InterPro" id="IPR037225">
    <property type="entry name" value="Nuo51_FMN-bd_sf"/>
</dbReference>
<dbReference type="GO" id="GO:0046872">
    <property type="term" value="F:metal ion binding"/>
    <property type="evidence" value="ECO:0007669"/>
    <property type="project" value="UniProtKB-KW"/>
</dbReference>
<dbReference type="EMBL" id="FOOY01000015">
    <property type="protein sequence ID" value="SFG63462.1"/>
    <property type="molecule type" value="Genomic_DNA"/>
</dbReference>
<protein>
    <submittedName>
        <fullName evidence="10">Proline reductase-associated electron transfer protein PrdC</fullName>
    </submittedName>
</protein>
<dbReference type="InterPro" id="IPR031001">
    <property type="entry name" value="PR_assoc_PrdC"/>
</dbReference>
<evidence type="ECO:0000256" key="1">
    <source>
        <dbReference type="ARBA" id="ARBA00022448"/>
    </source>
</evidence>
<feature type="domain" description="NADH-ubiquinone oxidoreductase 51kDa subunit FMN-binding" evidence="8">
    <location>
        <begin position="83"/>
        <end position="225"/>
    </location>
</feature>
<keyword evidence="2" id="KW-0004">4Fe-4S</keyword>
<accession>A0A1I2TEW6</accession>
<dbReference type="Pfam" id="PF01512">
    <property type="entry name" value="Complex1_51K"/>
    <property type="match status" value="1"/>
</dbReference>
<dbReference type="RefSeq" id="WP_093673073.1">
    <property type="nucleotide sequence ID" value="NZ_FOOY01000015.1"/>
</dbReference>
<evidence type="ECO:0000313" key="11">
    <source>
        <dbReference type="Proteomes" id="UP000198752"/>
    </source>
</evidence>
<dbReference type="GO" id="GO:0016020">
    <property type="term" value="C:membrane"/>
    <property type="evidence" value="ECO:0007669"/>
    <property type="project" value="InterPro"/>
</dbReference>
<dbReference type="PANTHER" id="PTHR43034:SF2">
    <property type="entry name" value="ION-TRANSLOCATING OXIDOREDUCTASE COMPLEX SUBUNIT C"/>
    <property type="match status" value="1"/>
</dbReference>
<keyword evidence="4" id="KW-0677">Repeat</keyword>
<dbReference type="SUPFAM" id="SSF142984">
    <property type="entry name" value="Nqo1 middle domain-like"/>
    <property type="match status" value="1"/>
</dbReference>
<dbReference type="InterPro" id="IPR011538">
    <property type="entry name" value="Nuo51_FMN-bd"/>
</dbReference>
<dbReference type="STRING" id="269670.SAMN02982927_02294"/>
<evidence type="ECO:0000256" key="3">
    <source>
        <dbReference type="ARBA" id="ARBA00022723"/>
    </source>
</evidence>
<dbReference type="InterPro" id="IPR026902">
    <property type="entry name" value="RnfC_N"/>
</dbReference>
<dbReference type="NCBIfam" id="TIGR04481">
    <property type="entry name" value="PR_assoc_PrdC"/>
    <property type="match status" value="1"/>
</dbReference>
<dbReference type="Pfam" id="PF13375">
    <property type="entry name" value="RnfC_N"/>
    <property type="match status" value="1"/>
</dbReference>
<feature type="domain" description="RnfC Barrel sandwich hybrid" evidence="9">
    <location>
        <begin position="4"/>
        <end position="59"/>
    </location>
</feature>
<dbReference type="OrthoDB" id="9761899at2"/>
<organism evidence="10 11">
    <name type="scientific">Sporolactobacillus nakayamae</name>
    <dbReference type="NCBI Taxonomy" id="269670"/>
    <lineage>
        <taxon>Bacteria</taxon>
        <taxon>Bacillati</taxon>
        <taxon>Bacillota</taxon>
        <taxon>Bacilli</taxon>
        <taxon>Bacillales</taxon>
        <taxon>Sporolactobacillaceae</taxon>
        <taxon>Sporolactobacillus</taxon>
    </lineage>
</organism>
<name>A0A1I2TEW6_9BACL</name>
<keyword evidence="3" id="KW-0479">Metal-binding</keyword>
<dbReference type="PANTHER" id="PTHR43034">
    <property type="entry name" value="ION-TRANSLOCATING OXIDOREDUCTASE COMPLEX SUBUNIT C"/>
    <property type="match status" value="1"/>
</dbReference>
<evidence type="ECO:0000256" key="7">
    <source>
        <dbReference type="ARBA" id="ARBA00023014"/>
    </source>
</evidence>
<dbReference type="SUPFAM" id="SSF142019">
    <property type="entry name" value="Nqo1 FMN-binding domain-like"/>
    <property type="match status" value="1"/>
</dbReference>
<dbReference type="AlphaFoldDB" id="A0A1I2TEW6"/>
<dbReference type="Proteomes" id="UP000198752">
    <property type="component" value="Unassembled WGS sequence"/>
</dbReference>
<keyword evidence="11" id="KW-1185">Reference proteome</keyword>
<gene>
    <name evidence="10" type="ORF">SAMN02982927_02294</name>
</gene>
<evidence type="ECO:0000256" key="2">
    <source>
        <dbReference type="ARBA" id="ARBA00022485"/>
    </source>
</evidence>
<evidence type="ECO:0000256" key="6">
    <source>
        <dbReference type="ARBA" id="ARBA00023004"/>
    </source>
</evidence>
<dbReference type="Gene3D" id="3.40.50.11540">
    <property type="entry name" value="NADH-ubiquinone oxidoreductase 51kDa subunit"/>
    <property type="match status" value="1"/>
</dbReference>
<evidence type="ECO:0000259" key="9">
    <source>
        <dbReference type="Pfam" id="PF13375"/>
    </source>
</evidence>
<reference evidence="11" key="1">
    <citation type="submission" date="2016-10" db="EMBL/GenBank/DDBJ databases">
        <authorList>
            <person name="Varghese N."/>
            <person name="Submissions S."/>
        </authorList>
    </citation>
    <scope>NUCLEOTIDE SEQUENCE [LARGE SCALE GENOMIC DNA]</scope>
    <source>
        <strain evidence="11">ATCC 700379</strain>
    </source>
</reference>
<keyword evidence="5" id="KW-0249">Electron transport</keyword>
<dbReference type="InterPro" id="IPR010208">
    <property type="entry name" value="Ion_transpt_RnfC/RsxC"/>
</dbReference>